<feature type="transmembrane region" description="Helical" evidence="1">
    <location>
        <begin position="29"/>
        <end position="48"/>
    </location>
</feature>
<gene>
    <name evidence="2" type="ORF">PQ455_04890</name>
</gene>
<name>A0ABY7TMV9_9SPHN</name>
<evidence type="ECO:0008006" key="4">
    <source>
        <dbReference type="Google" id="ProtNLM"/>
    </source>
</evidence>
<dbReference type="EMBL" id="CP117411">
    <property type="protein sequence ID" value="WCT74568.1"/>
    <property type="molecule type" value="Genomic_DNA"/>
</dbReference>
<keyword evidence="1" id="KW-0812">Transmembrane</keyword>
<keyword evidence="3" id="KW-1185">Reference proteome</keyword>
<evidence type="ECO:0000313" key="3">
    <source>
        <dbReference type="Proteomes" id="UP001220395"/>
    </source>
</evidence>
<proteinExistence type="predicted"/>
<accession>A0ABY7TMV9</accession>
<evidence type="ECO:0000313" key="2">
    <source>
        <dbReference type="EMBL" id="WCT74568.1"/>
    </source>
</evidence>
<reference evidence="2 3" key="1">
    <citation type="submission" date="2023-02" db="EMBL/GenBank/DDBJ databases">
        <title>Genome sequence of Sphingomonas naphthae.</title>
        <authorList>
            <person name="Kim S."/>
            <person name="Heo J."/>
            <person name="Kwon S.-W."/>
        </authorList>
    </citation>
    <scope>NUCLEOTIDE SEQUENCE [LARGE SCALE GENOMIC DNA]</scope>
    <source>
        <strain evidence="2 3">KACC 18716</strain>
    </source>
</reference>
<keyword evidence="1" id="KW-1133">Transmembrane helix</keyword>
<sequence length="74" mass="8491">MPLFSKPARKGQHWTHQRRRPVFTGDTRVALMIAAGAIALMLVFQSLMAKRPPVPTEEQMAMYRNTNQRPQTIN</sequence>
<dbReference type="RefSeq" id="WP_273689708.1">
    <property type="nucleotide sequence ID" value="NZ_CP117411.1"/>
</dbReference>
<evidence type="ECO:0000256" key="1">
    <source>
        <dbReference type="SAM" id="Phobius"/>
    </source>
</evidence>
<protein>
    <recommendedName>
        <fullName evidence="4">Energy transducer TonB</fullName>
    </recommendedName>
</protein>
<keyword evidence="1" id="KW-0472">Membrane</keyword>
<organism evidence="2 3">
    <name type="scientific">Sphingomonas naphthae</name>
    <dbReference type="NCBI Taxonomy" id="1813468"/>
    <lineage>
        <taxon>Bacteria</taxon>
        <taxon>Pseudomonadati</taxon>
        <taxon>Pseudomonadota</taxon>
        <taxon>Alphaproteobacteria</taxon>
        <taxon>Sphingomonadales</taxon>
        <taxon>Sphingomonadaceae</taxon>
        <taxon>Sphingomonas</taxon>
    </lineage>
</organism>
<dbReference type="Proteomes" id="UP001220395">
    <property type="component" value="Chromosome"/>
</dbReference>